<dbReference type="SUPFAM" id="SSF55874">
    <property type="entry name" value="ATPase domain of HSP90 chaperone/DNA topoisomerase II/histidine kinase"/>
    <property type="match status" value="1"/>
</dbReference>
<dbReference type="InterPro" id="IPR036890">
    <property type="entry name" value="HATPase_C_sf"/>
</dbReference>
<dbReference type="CDD" id="cd16936">
    <property type="entry name" value="HATPase_RsbW-like"/>
    <property type="match status" value="1"/>
</dbReference>
<dbReference type="Pfam" id="PF13581">
    <property type="entry name" value="HATPase_c_2"/>
    <property type="match status" value="1"/>
</dbReference>
<evidence type="ECO:0000256" key="1">
    <source>
        <dbReference type="ARBA" id="ARBA00022527"/>
    </source>
</evidence>
<dbReference type="InterPro" id="IPR003594">
    <property type="entry name" value="HATPase_dom"/>
</dbReference>
<reference evidence="3 4" key="1">
    <citation type="journal article" date="2020" name="Microorganisms">
        <title>Simultaneous Genome Sequencing of Prosthecochloris ethylica and Desulfuromonas acetoxidans within a Syntrophic Mixture Reveals Unique Pili and Protein Interactions.</title>
        <authorList>
            <person name="Kyndt J.A."/>
            <person name="Van Beeumen J.J."/>
            <person name="Meyer T.E."/>
        </authorList>
    </citation>
    <scope>NUCLEOTIDE SEQUENCE [LARGE SCALE GENOMIC DNA]</scope>
    <source>
        <strain evidence="3 4">N3</strain>
    </source>
</reference>
<dbReference type="EMBL" id="JADGII010000009">
    <property type="protein sequence ID" value="MBF0636902.1"/>
    <property type="molecule type" value="Genomic_DNA"/>
</dbReference>
<protein>
    <submittedName>
        <fullName evidence="3">ATP-binding protein</fullName>
    </submittedName>
</protein>
<name>A0ABR9XSK9_9CHLB</name>
<comment type="caution">
    <text evidence="3">The sequence shown here is derived from an EMBL/GenBank/DDBJ whole genome shotgun (WGS) entry which is preliminary data.</text>
</comment>
<evidence type="ECO:0000259" key="2">
    <source>
        <dbReference type="Pfam" id="PF13581"/>
    </source>
</evidence>
<accession>A0ABR9XSK9</accession>
<organism evidence="3 4">
    <name type="scientific">Prosthecochloris ethylica</name>
    <dbReference type="NCBI Taxonomy" id="2743976"/>
    <lineage>
        <taxon>Bacteria</taxon>
        <taxon>Pseudomonadati</taxon>
        <taxon>Chlorobiota</taxon>
        <taxon>Chlorobiia</taxon>
        <taxon>Chlorobiales</taxon>
        <taxon>Chlorobiaceae</taxon>
        <taxon>Prosthecochloris</taxon>
    </lineage>
</organism>
<keyword evidence="3" id="KW-0547">Nucleotide-binding</keyword>
<proteinExistence type="predicted"/>
<feature type="domain" description="Histidine kinase/HSP90-like ATPase" evidence="2">
    <location>
        <begin position="16"/>
        <end position="119"/>
    </location>
</feature>
<dbReference type="InterPro" id="IPR050267">
    <property type="entry name" value="Anti-sigma-factor_SerPK"/>
</dbReference>
<dbReference type="Proteomes" id="UP000619838">
    <property type="component" value="Unassembled WGS sequence"/>
</dbReference>
<keyword evidence="4" id="KW-1185">Reference proteome</keyword>
<keyword evidence="1" id="KW-0418">Kinase</keyword>
<dbReference type="GO" id="GO:0005524">
    <property type="term" value="F:ATP binding"/>
    <property type="evidence" value="ECO:0007669"/>
    <property type="project" value="UniProtKB-KW"/>
</dbReference>
<keyword evidence="1" id="KW-0723">Serine/threonine-protein kinase</keyword>
<keyword evidence="1" id="KW-0808">Transferase</keyword>
<keyword evidence="3" id="KW-0067">ATP-binding</keyword>
<dbReference type="Gene3D" id="3.30.565.10">
    <property type="entry name" value="Histidine kinase-like ATPase, C-terminal domain"/>
    <property type="match status" value="1"/>
</dbReference>
<sequence>MNSYVIELESRCSECGRLHDFLDLMAEREGFSTAFRHELRLVIGEAFVNAVRHGNREAAALPVLVELRMERNNGSCMLHADVSDRGRGFCLQSLPDPRSPKRLMQSSGRGLLFIREFAEITGVRRYLHGSTFSFRMQPY</sequence>
<dbReference type="RefSeq" id="WP_175186674.1">
    <property type="nucleotide sequence ID" value="NZ_JABVZQ010000001.1"/>
</dbReference>
<dbReference type="PANTHER" id="PTHR35526:SF3">
    <property type="entry name" value="ANTI-SIGMA-F FACTOR RSBW"/>
    <property type="match status" value="1"/>
</dbReference>
<gene>
    <name evidence="3" type="ORF">INT08_06915</name>
</gene>
<dbReference type="PANTHER" id="PTHR35526">
    <property type="entry name" value="ANTI-SIGMA-F FACTOR RSBW-RELATED"/>
    <property type="match status" value="1"/>
</dbReference>
<evidence type="ECO:0000313" key="3">
    <source>
        <dbReference type="EMBL" id="MBF0636902.1"/>
    </source>
</evidence>
<evidence type="ECO:0000313" key="4">
    <source>
        <dbReference type="Proteomes" id="UP000619838"/>
    </source>
</evidence>